<dbReference type="OrthoDB" id="8922241at2759"/>
<organism evidence="1">
    <name type="scientific">Pectinophora gossypiella</name>
    <name type="common">Cotton pink bollworm</name>
    <name type="synonym">Depressaria gossypiella</name>
    <dbReference type="NCBI Taxonomy" id="13191"/>
    <lineage>
        <taxon>Eukaryota</taxon>
        <taxon>Metazoa</taxon>
        <taxon>Ecdysozoa</taxon>
        <taxon>Arthropoda</taxon>
        <taxon>Hexapoda</taxon>
        <taxon>Insecta</taxon>
        <taxon>Pterygota</taxon>
        <taxon>Neoptera</taxon>
        <taxon>Endopterygota</taxon>
        <taxon>Lepidoptera</taxon>
        <taxon>Glossata</taxon>
        <taxon>Ditrysia</taxon>
        <taxon>Gelechioidea</taxon>
        <taxon>Gelechiidae</taxon>
        <taxon>Apatetrinae</taxon>
        <taxon>Pectinophora</taxon>
    </lineage>
</organism>
<dbReference type="AlphaFoldDB" id="A0A1E1WA87"/>
<gene>
    <name evidence="1" type="ORF">g.818</name>
</gene>
<name>A0A1E1WA87_PECGO</name>
<protein>
    <submittedName>
        <fullName evidence="1">Uncharacterized protein</fullName>
    </submittedName>
</protein>
<feature type="non-terminal residue" evidence="1">
    <location>
        <position position="187"/>
    </location>
</feature>
<sequence length="187" mass="20625">CYSFRKKCEVSYQKLKSHLLAVKERHHAEAEKIKEKKLLNVVKDEEKQNIVFTVNMDGSIQLCDSNNSLTGERLVTLMKMEQSDLSQCGDTIVLNAPLDTNEVNIQDRINAESTIPPNNNNSLLLPLNMPQATPLQPDASASQSVSGTDMARFLSTMLVELGIISKHGDNIVTVESGNKSIQIEAGD</sequence>
<feature type="non-terminal residue" evidence="1">
    <location>
        <position position="1"/>
    </location>
</feature>
<evidence type="ECO:0000313" key="1">
    <source>
        <dbReference type="EMBL" id="JAT83781.1"/>
    </source>
</evidence>
<proteinExistence type="predicted"/>
<accession>A0A1E1WA87</accession>
<dbReference type="EMBL" id="GDQN01007273">
    <property type="protein sequence ID" value="JAT83781.1"/>
    <property type="molecule type" value="Transcribed_RNA"/>
</dbReference>
<reference evidence="1" key="1">
    <citation type="submission" date="2015-09" db="EMBL/GenBank/DDBJ databases">
        <title>De novo assembly of Pectinophora gossypiella (Pink Bollworm) gut transcriptome.</title>
        <authorList>
            <person name="Tassone E.E."/>
        </authorList>
    </citation>
    <scope>NUCLEOTIDE SEQUENCE</scope>
</reference>